<organism evidence="1 2">
    <name type="scientific">Solihabitans fulvus</name>
    <dbReference type="NCBI Taxonomy" id="1892852"/>
    <lineage>
        <taxon>Bacteria</taxon>
        <taxon>Bacillati</taxon>
        <taxon>Actinomycetota</taxon>
        <taxon>Actinomycetes</taxon>
        <taxon>Pseudonocardiales</taxon>
        <taxon>Pseudonocardiaceae</taxon>
        <taxon>Solihabitans</taxon>
    </lineage>
</organism>
<dbReference type="EMBL" id="VUOB01000067">
    <property type="protein sequence ID" value="KAA2253320.1"/>
    <property type="molecule type" value="Genomic_DNA"/>
</dbReference>
<sequence length="59" mass="6295">MTSSSPSSDWPPGITANTAHDVSGQLWQIGSAVITLPHHSRCRHRANCRQHADASTGTT</sequence>
<dbReference type="AlphaFoldDB" id="A0A5B2WR84"/>
<reference evidence="1 2" key="2">
    <citation type="submission" date="2019-09" db="EMBL/GenBank/DDBJ databases">
        <authorList>
            <person name="Jin C."/>
        </authorList>
    </citation>
    <scope>NUCLEOTIDE SEQUENCE [LARGE SCALE GENOMIC DNA]</scope>
    <source>
        <strain evidence="1 2">AN110305</strain>
    </source>
</reference>
<evidence type="ECO:0000313" key="1">
    <source>
        <dbReference type="EMBL" id="KAA2253320.1"/>
    </source>
</evidence>
<name>A0A5B2WR84_9PSEU</name>
<gene>
    <name evidence="1" type="ORF">F0L68_33470</name>
</gene>
<protein>
    <submittedName>
        <fullName evidence="1">Uncharacterized protein</fullName>
    </submittedName>
</protein>
<accession>A0A5B2WR84</accession>
<keyword evidence="2" id="KW-1185">Reference proteome</keyword>
<evidence type="ECO:0000313" key="2">
    <source>
        <dbReference type="Proteomes" id="UP000323454"/>
    </source>
</evidence>
<dbReference type="Proteomes" id="UP000323454">
    <property type="component" value="Unassembled WGS sequence"/>
</dbReference>
<proteinExistence type="predicted"/>
<comment type="caution">
    <text evidence="1">The sequence shown here is derived from an EMBL/GenBank/DDBJ whole genome shotgun (WGS) entry which is preliminary data.</text>
</comment>
<dbReference type="RefSeq" id="WP_149853885.1">
    <property type="nucleotide sequence ID" value="NZ_VUOB01000067.1"/>
</dbReference>
<reference evidence="1 2" key="1">
    <citation type="submission" date="2019-09" db="EMBL/GenBank/DDBJ databases">
        <title>Goodfellowia gen. nov., a new genus of the Pseudonocardineae related to Actinoalloteichus, containing Goodfellowia coeruleoviolacea gen. nov., comb. nov. gen. nov., comb. nov.</title>
        <authorList>
            <person name="Labeda D."/>
        </authorList>
    </citation>
    <scope>NUCLEOTIDE SEQUENCE [LARGE SCALE GENOMIC DNA]</scope>
    <source>
        <strain evidence="1 2">AN110305</strain>
    </source>
</reference>